<evidence type="ECO:0000313" key="2">
    <source>
        <dbReference type="EMBL" id="KJZ13127.1"/>
    </source>
</evidence>
<dbReference type="PATRIC" id="fig|43658.5.peg.413"/>
<comment type="caution">
    <text evidence="2">The sequence shown here is derived from an EMBL/GenBank/DDBJ whole genome shotgun (WGS) entry which is preliminary data.</text>
</comment>
<reference evidence="2 3" key="1">
    <citation type="journal article" date="2015" name="BMC Genomics">
        <title>Genome mining reveals unlocked bioactive potential of marine Gram-negative bacteria.</title>
        <authorList>
            <person name="Machado H."/>
            <person name="Sonnenschein E.C."/>
            <person name="Melchiorsen J."/>
            <person name="Gram L."/>
        </authorList>
    </citation>
    <scope>NUCLEOTIDE SEQUENCE [LARGE SCALE GENOMIC DNA]</scope>
    <source>
        <strain evidence="2 3">S2471</strain>
    </source>
</reference>
<feature type="chain" id="PRO_5002476319" evidence="1">
    <location>
        <begin position="24"/>
        <end position="83"/>
    </location>
</feature>
<keyword evidence="1" id="KW-0732">Signal</keyword>
<dbReference type="OrthoDB" id="6315199at2"/>
<protein>
    <submittedName>
        <fullName evidence="2">Uncharacterized protein</fullName>
    </submittedName>
</protein>
<evidence type="ECO:0000313" key="3">
    <source>
        <dbReference type="Proteomes" id="UP000033452"/>
    </source>
</evidence>
<sequence length="83" mass="9265">MQLPRCLAATLICCVLAFQPAQATEKQDTISKKQAVKLATDKYSGKTLKISKQGDYYIVRILLDDGRIIDLKVHQVTGEVKKD</sequence>
<evidence type="ECO:0000256" key="1">
    <source>
        <dbReference type="SAM" id="SignalP"/>
    </source>
</evidence>
<accession>A0A0F4R2V7</accession>
<dbReference type="EMBL" id="JXYA01000002">
    <property type="protein sequence ID" value="KJZ13127.1"/>
    <property type="molecule type" value="Genomic_DNA"/>
</dbReference>
<dbReference type="RefSeq" id="WP_046003281.1">
    <property type="nucleotide sequence ID" value="NZ_JXYA01000002.1"/>
</dbReference>
<organism evidence="2 3">
    <name type="scientific">Pseudoalteromonas rubra</name>
    <dbReference type="NCBI Taxonomy" id="43658"/>
    <lineage>
        <taxon>Bacteria</taxon>
        <taxon>Pseudomonadati</taxon>
        <taxon>Pseudomonadota</taxon>
        <taxon>Gammaproteobacteria</taxon>
        <taxon>Alteromonadales</taxon>
        <taxon>Pseudoalteromonadaceae</taxon>
        <taxon>Pseudoalteromonas</taxon>
    </lineage>
</organism>
<dbReference type="Proteomes" id="UP000033452">
    <property type="component" value="Unassembled WGS sequence"/>
</dbReference>
<gene>
    <name evidence="2" type="ORF">TW77_02005</name>
</gene>
<dbReference type="AlphaFoldDB" id="A0A0F4R2V7"/>
<name>A0A0F4R2V7_9GAMM</name>
<feature type="signal peptide" evidence="1">
    <location>
        <begin position="1"/>
        <end position="23"/>
    </location>
</feature>
<keyword evidence="3" id="KW-1185">Reference proteome</keyword>
<proteinExistence type="predicted"/>